<dbReference type="PANTHER" id="PTHR31234">
    <property type="entry name" value="LATE EMBRYOGENESIS ABUNDANT (LEA) HYDROXYPROLINE-RICH GLYCOPROTEIN FAMILY"/>
    <property type="match status" value="1"/>
</dbReference>
<keyword evidence="4 5" id="KW-0472">Membrane</keyword>
<keyword evidence="8" id="KW-1185">Reference proteome</keyword>
<protein>
    <recommendedName>
        <fullName evidence="6">Late embryogenesis abundant protein LEA-2 subgroup domain-containing protein</fullName>
    </recommendedName>
</protein>
<reference evidence="7" key="1">
    <citation type="submission" date="2023-05" db="EMBL/GenBank/DDBJ databases">
        <authorList>
            <person name="Huff M."/>
        </authorList>
    </citation>
    <scope>NUCLEOTIDE SEQUENCE</scope>
</reference>
<dbReference type="GO" id="GO:0098542">
    <property type="term" value="P:defense response to other organism"/>
    <property type="evidence" value="ECO:0007669"/>
    <property type="project" value="InterPro"/>
</dbReference>
<feature type="transmembrane region" description="Helical" evidence="5">
    <location>
        <begin position="12"/>
        <end position="32"/>
    </location>
</feature>
<evidence type="ECO:0000256" key="3">
    <source>
        <dbReference type="ARBA" id="ARBA00022989"/>
    </source>
</evidence>
<dbReference type="InterPro" id="IPR044839">
    <property type="entry name" value="NDR1-like"/>
</dbReference>
<sequence>MVNWKICETNSRIYCWFFQVITVLILVSVVIWRCLIPRNPSFTIANIYFPSLNSKNSSVGNSSLILFDFKILNPNKGISIYYDGISLSLYFKDVFVGTNSTPPFYQGHKNNTSWKIPIKADPAVVDRNFQQGLRGGNIDFKVGVETAVKFKIFSWKTKEHQIGCEAYFTSMKISFNGSLSGGNDMKLHQIRKPRSRVCN</sequence>
<dbReference type="EMBL" id="OU503047">
    <property type="protein sequence ID" value="CAI9772873.1"/>
    <property type="molecule type" value="Genomic_DNA"/>
</dbReference>
<evidence type="ECO:0000256" key="5">
    <source>
        <dbReference type="SAM" id="Phobius"/>
    </source>
</evidence>
<comment type="subcellular location">
    <subcellularLocation>
        <location evidence="1">Membrane</location>
        <topology evidence="1">Single-pass membrane protein</topology>
    </subcellularLocation>
</comment>
<dbReference type="GO" id="GO:0005886">
    <property type="term" value="C:plasma membrane"/>
    <property type="evidence" value="ECO:0007669"/>
    <property type="project" value="TreeGrafter"/>
</dbReference>
<feature type="domain" description="Late embryogenesis abundant protein LEA-2 subgroup" evidence="6">
    <location>
        <begin position="69"/>
        <end position="164"/>
    </location>
</feature>
<evidence type="ECO:0000256" key="1">
    <source>
        <dbReference type="ARBA" id="ARBA00004167"/>
    </source>
</evidence>
<dbReference type="AlphaFoldDB" id="A0AAD2E1M9"/>
<evidence type="ECO:0000313" key="7">
    <source>
        <dbReference type="EMBL" id="CAI9772873.1"/>
    </source>
</evidence>
<dbReference type="SUPFAM" id="SSF117070">
    <property type="entry name" value="LEA14-like"/>
    <property type="match status" value="1"/>
</dbReference>
<dbReference type="Gene3D" id="2.60.40.1820">
    <property type="match status" value="1"/>
</dbReference>
<organism evidence="7 8">
    <name type="scientific">Fraxinus pennsylvanica</name>
    <dbReference type="NCBI Taxonomy" id="56036"/>
    <lineage>
        <taxon>Eukaryota</taxon>
        <taxon>Viridiplantae</taxon>
        <taxon>Streptophyta</taxon>
        <taxon>Embryophyta</taxon>
        <taxon>Tracheophyta</taxon>
        <taxon>Spermatophyta</taxon>
        <taxon>Magnoliopsida</taxon>
        <taxon>eudicotyledons</taxon>
        <taxon>Gunneridae</taxon>
        <taxon>Pentapetalae</taxon>
        <taxon>asterids</taxon>
        <taxon>lamiids</taxon>
        <taxon>Lamiales</taxon>
        <taxon>Oleaceae</taxon>
        <taxon>Oleeae</taxon>
        <taxon>Fraxinus</taxon>
    </lineage>
</organism>
<dbReference type="InterPro" id="IPR004864">
    <property type="entry name" value="LEA_2"/>
</dbReference>
<keyword evidence="3 5" id="KW-1133">Transmembrane helix</keyword>
<keyword evidence="2 5" id="KW-0812">Transmembrane</keyword>
<evidence type="ECO:0000259" key="6">
    <source>
        <dbReference type="Pfam" id="PF03168"/>
    </source>
</evidence>
<evidence type="ECO:0000313" key="8">
    <source>
        <dbReference type="Proteomes" id="UP000834106"/>
    </source>
</evidence>
<evidence type="ECO:0000256" key="2">
    <source>
        <dbReference type="ARBA" id="ARBA00022692"/>
    </source>
</evidence>
<name>A0AAD2E1M9_9LAMI</name>
<evidence type="ECO:0000256" key="4">
    <source>
        <dbReference type="ARBA" id="ARBA00023136"/>
    </source>
</evidence>
<dbReference type="PANTHER" id="PTHR31234:SF2">
    <property type="entry name" value="OS05G0199100 PROTEIN"/>
    <property type="match status" value="1"/>
</dbReference>
<dbReference type="Proteomes" id="UP000834106">
    <property type="component" value="Chromosome 12"/>
</dbReference>
<accession>A0AAD2E1M9</accession>
<dbReference type="Pfam" id="PF03168">
    <property type="entry name" value="LEA_2"/>
    <property type="match status" value="1"/>
</dbReference>
<proteinExistence type="predicted"/>
<gene>
    <name evidence="7" type="ORF">FPE_LOCUS20303</name>
</gene>